<dbReference type="Pfam" id="PF02517">
    <property type="entry name" value="Rce1-like"/>
    <property type="match status" value="1"/>
</dbReference>
<dbReference type="RefSeq" id="WP_170164229.1">
    <property type="nucleotide sequence ID" value="NZ_RJVG01000002.1"/>
</dbReference>
<evidence type="ECO:0000313" key="3">
    <source>
        <dbReference type="EMBL" id="ROR30398.1"/>
    </source>
</evidence>
<evidence type="ECO:0000259" key="2">
    <source>
        <dbReference type="Pfam" id="PF02517"/>
    </source>
</evidence>
<feature type="transmembrane region" description="Helical" evidence="1">
    <location>
        <begin position="53"/>
        <end position="71"/>
    </location>
</feature>
<feature type="transmembrane region" description="Helical" evidence="1">
    <location>
        <begin position="91"/>
        <end position="113"/>
    </location>
</feature>
<organism evidence="3 4">
    <name type="scientific">Mobilisporobacter senegalensis</name>
    <dbReference type="NCBI Taxonomy" id="1329262"/>
    <lineage>
        <taxon>Bacteria</taxon>
        <taxon>Bacillati</taxon>
        <taxon>Bacillota</taxon>
        <taxon>Clostridia</taxon>
        <taxon>Lachnospirales</taxon>
        <taxon>Lachnospiraceae</taxon>
        <taxon>Mobilisporobacter</taxon>
    </lineage>
</organism>
<proteinExistence type="predicted"/>
<sequence length="234" mass="27383">MKEKMSTIFRGNKNYYEEIKQYNMIDGILAIVLFLFHYVLYYFMGYLYLTRNIYLGEILNMTLVLITIWIVKLRKQKLSSIGITKYMLKQAIIMGCITGFLYLFFGAILPGIIQGRDWNSPLTILNKIFFFFIIIGFVEELIFRGFIQTRLHGLIHNEIGVTVIAGILFSLMHIPFQMALVGMSTFQYIYNNVITLLILIVWHIVFTFLYKKFNSIVTGTLFHGFMDMCSGLFR</sequence>
<dbReference type="EMBL" id="RJVG01000002">
    <property type="protein sequence ID" value="ROR30398.1"/>
    <property type="molecule type" value="Genomic_DNA"/>
</dbReference>
<keyword evidence="1" id="KW-1133">Transmembrane helix</keyword>
<keyword evidence="1" id="KW-0472">Membrane</keyword>
<evidence type="ECO:0000313" key="4">
    <source>
        <dbReference type="Proteomes" id="UP000273083"/>
    </source>
</evidence>
<feature type="transmembrane region" description="Helical" evidence="1">
    <location>
        <begin position="159"/>
        <end position="176"/>
    </location>
</feature>
<dbReference type="GO" id="GO:0004175">
    <property type="term" value="F:endopeptidase activity"/>
    <property type="evidence" value="ECO:0007669"/>
    <property type="project" value="UniProtKB-ARBA"/>
</dbReference>
<dbReference type="InterPro" id="IPR003675">
    <property type="entry name" value="Rce1/LyrA-like_dom"/>
</dbReference>
<feature type="transmembrane region" description="Helical" evidence="1">
    <location>
        <begin position="128"/>
        <end position="147"/>
    </location>
</feature>
<gene>
    <name evidence="3" type="ORF">EDD66_10249</name>
</gene>
<accession>A0A3N1XVU6</accession>
<feature type="domain" description="CAAX prenyl protease 2/Lysostaphin resistance protein A-like" evidence="2">
    <location>
        <begin position="126"/>
        <end position="228"/>
    </location>
</feature>
<comment type="caution">
    <text evidence="3">The sequence shown here is derived from an EMBL/GenBank/DDBJ whole genome shotgun (WGS) entry which is preliminary data.</text>
</comment>
<dbReference type="GO" id="GO:0080120">
    <property type="term" value="P:CAAX-box protein maturation"/>
    <property type="evidence" value="ECO:0007669"/>
    <property type="project" value="UniProtKB-ARBA"/>
</dbReference>
<evidence type="ECO:0000256" key="1">
    <source>
        <dbReference type="SAM" id="Phobius"/>
    </source>
</evidence>
<dbReference type="AlphaFoldDB" id="A0A3N1XVU6"/>
<protein>
    <recommendedName>
        <fullName evidence="2">CAAX prenyl protease 2/Lysostaphin resistance protein A-like domain-containing protein</fullName>
    </recommendedName>
</protein>
<dbReference type="Proteomes" id="UP000273083">
    <property type="component" value="Unassembled WGS sequence"/>
</dbReference>
<feature type="transmembrane region" description="Helical" evidence="1">
    <location>
        <begin position="188"/>
        <end position="210"/>
    </location>
</feature>
<reference evidence="3 4" key="1">
    <citation type="submission" date="2018-11" db="EMBL/GenBank/DDBJ databases">
        <title>Genomic Encyclopedia of Type Strains, Phase IV (KMG-IV): sequencing the most valuable type-strain genomes for metagenomic binning, comparative biology and taxonomic classification.</title>
        <authorList>
            <person name="Goeker M."/>
        </authorList>
    </citation>
    <scope>NUCLEOTIDE SEQUENCE [LARGE SCALE GENOMIC DNA]</scope>
    <source>
        <strain evidence="3 4">DSM 26537</strain>
    </source>
</reference>
<keyword evidence="4" id="KW-1185">Reference proteome</keyword>
<keyword evidence="1" id="KW-0812">Transmembrane</keyword>
<name>A0A3N1XVU6_9FIRM</name>
<feature type="transmembrane region" description="Helical" evidence="1">
    <location>
        <begin position="21"/>
        <end position="41"/>
    </location>
</feature>